<dbReference type="Proteomes" id="UP001596328">
    <property type="component" value="Unassembled WGS sequence"/>
</dbReference>
<evidence type="ECO:0000256" key="1">
    <source>
        <dbReference type="SAM" id="Phobius"/>
    </source>
</evidence>
<comment type="caution">
    <text evidence="2">The sequence shown here is derived from an EMBL/GenBank/DDBJ whole genome shotgun (WGS) entry which is preliminary data.</text>
</comment>
<keyword evidence="1" id="KW-0472">Membrane</keyword>
<feature type="transmembrane region" description="Helical" evidence="1">
    <location>
        <begin position="32"/>
        <end position="53"/>
    </location>
</feature>
<keyword evidence="3" id="KW-1185">Reference proteome</keyword>
<dbReference type="AlphaFoldDB" id="A0ABD5RVU5"/>
<sequence>MVDSPSGFSDRVARCYKERTVPERSVVNFSSFPTAAIVALLTAAVLVGIGIFAGDPVATAVTSDLEPTVNGVSGE</sequence>
<dbReference type="EMBL" id="JBHSWU010000025">
    <property type="protein sequence ID" value="MFC6723570.1"/>
    <property type="molecule type" value="Genomic_DNA"/>
</dbReference>
<organism evidence="2 3">
    <name type="scientific">Halobium palmae</name>
    <dbReference type="NCBI Taxonomy" id="1776492"/>
    <lineage>
        <taxon>Archaea</taxon>
        <taxon>Methanobacteriati</taxon>
        <taxon>Methanobacteriota</taxon>
        <taxon>Stenosarchaea group</taxon>
        <taxon>Halobacteria</taxon>
        <taxon>Halobacteriales</taxon>
        <taxon>Haloferacaceae</taxon>
        <taxon>Halobium</taxon>
    </lineage>
</organism>
<evidence type="ECO:0000313" key="2">
    <source>
        <dbReference type="EMBL" id="MFC6723570.1"/>
    </source>
</evidence>
<reference evidence="2 3" key="1">
    <citation type="journal article" date="2019" name="Int. J. Syst. Evol. Microbiol.">
        <title>The Global Catalogue of Microorganisms (GCM) 10K type strain sequencing project: providing services to taxonomists for standard genome sequencing and annotation.</title>
        <authorList>
            <consortium name="The Broad Institute Genomics Platform"/>
            <consortium name="The Broad Institute Genome Sequencing Center for Infectious Disease"/>
            <person name="Wu L."/>
            <person name="Ma J."/>
        </authorList>
    </citation>
    <scope>NUCLEOTIDE SEQUENCE [LARGE SCALE GENOMIC DNA]</scope>
    <source>
        <strain evidence="2 3">NBRC 111368</strain>
    </source>
</reference>
<proteinExistence type="predicted"/>
<accession>A0ABD5RVU5</accession>
<keyword evidence="1" id="KW-1133">Transmembrane helix</keyword>
<keyword evidence="1" id="KW-0812">Transmembrane</keyword>
<protein>
    <submittedName>
        <fullName evidence="2">Uncharacterized protein</fullName>
    </submittedName>
</protein>
<name>A0ABD5RVU5_9EURY</name>
<gene>
    <name evidence="2" type="ORF">ACFQE1_04025</name>
</gene>
<evidence type="ECO:0000313" key="3">
    <source>
        <dbReference type="Proteomes" id="UP001596328"/>
    </source>
</evidence>